<evidence type="ECO:0008006" key="4">
    <source>
        <dbReference type="Google" id="ProtNLM"/>
    </source>
</evidence>
<organism evidence="2 3">
    <name type="scientific">Leisingera methylohalidivorans DSM 14336</name>
    <dbReference type="NCBI Taxonomy" id="999552"/>
    <lineage>
        <taxon>Bacteria</taxon>
        <taxon>Pseudomonadati</taxon>
        <taxon>Pseudomonadota</taxon>
        <taxon>Alphaproteobacteria</taxon>
        <taxon>Rhodobacterales</taxon>
        <taxon>Roseobacteraceae</taxon>
        <taxon>Leisingera</taxon>
    </lineage>
</organism>
<dbReference type="HOGENOM" id="CLU_135693_1_0_5"/>
<dbReference type="GO" id="GO:0020037">
    <property type="term" value="F:heme binding"/>
    <property type="evidence" value="ECO:0007669"/>
    <property type="project" value="InterPro"/>
</dbReference>
<keyword evidence="2" id="KW-0614">Plasmid</keyword>
<name>V9W224_9RHOB</name>
<dbReference type="Proteomes" id="UP000018780">
    <property type="component" value="Plasmid unnamed2"/>
</dbReference>
<gene>
    <name evidence="2" type="ORF">METH_23015</name>
</gene>
<geneLocation type="plasmid" evidence="3">
    <name>2</name>
</geneLocation>
<evidence type="ECO:0000313" key="2">
    <source>
        <dbReference type="EMBL" id="AHD03705.1"/>
    </source>
</evidence>
<dbReference type="SUPFAM" id="SSF46626">
    <property type="entry name" value="Cytochrome c"/>
    <property type="match status" value="1"/>
</dbReference>
<feature type="signal peptide" evidence="1">
    <location>
        <begin position="1"/>
        <end position="37"/>
    </location>
</feature>
<dbReference type="AlphaFoldDB" id="V9W224"/>
<keyword evidence="1" id="KW-0732">Signal</keyword>
<dbReference type="OrthoDB" id="9805828at2"/>
<reference evidence="2 3" key="1">
    <citation type="submission" date="2013-09" db="EMBL/GenBank/DDBJ databases">
        <authorList>
            <consortium name="DOE Joint Genome Institute"/>
            <person name="Klenk H.-P."/>
            <person name="Huntemann M."/>
            <person name="Han J."/>
            <person name="Chen A."/>
            <person name="Kyrpides N."/>
            <person name="Mavromatis K."/>
            <person name="Markowitz V."/>
            <person name="Palaniappan K."/>
            <person name="Ivanova N."/>
            <person name="Schaumberg A."/>
            <person name="Pati A."/>
            <person name="Liolios K."/>
            <person name="Nordberg H.P."/>
            <person name="Cantor M.N."/>
            <person name="Hua S.X."/>
            <person name="Woyke T."/>
        </authorList>
    </citation>
    <scope>NUCLEOTIDE SEQUENCE [LARGE SCALE GENOMIC DNA]</scope>
    <source>
        <strain evidence="2 3">DSM 14336</strain>
        <plasmid evidence="3">2</plasmid>
    </source>
</reference>
<accession>V9W224</accession>
<dbReference type="Gene3D" id="1.10.760.10">
    <property type="entry name" value="Cytochrome c-like domain"/>
    <property type="match status" value="1"/>
</dbReference>
<dbReference type="PATRIC" id="fig|999552.6.peg.4545"/>
<dbReference type="PROSITE" id="PS51257">
    <property type="entry name" value="PROKAR_LIPOPROTEIN"/>
    <property type="match status" value="1"/>
</dbReference>
<dbReference type="EMBL" id="CP006775">
    <property type="protein sequence ID" value="AHD03705.1"/>
    <property type="molecule type" value="Genomic_DNA"/>
</dbReference>
<sequence>MQERQSSKTGFHPVRLWLAAASAAVGCALAALPPALAETQEDREFGQLVEAEGVEETYYTCTACHSEMIVAQQGKTREGWEEMLDWMTEEQGMPELDPSERRIILNYLSAHYNTDRPNFPRR</sequence>
<protein>
    <recommendedName>
        <fullName evidence="4">Aldehyde dehydrogenase</fullName>
    </recommendedName>
</protein>
<evidence type="ECO:0000313" key="3">
    <source>
        <dbReference type="Proteomes" id="UP000018780"/>
    </source>
</evidence>
<evidence type="ECO:0000256" key="1">
    <source>
        <dbReference type="SAM" id="SignalP"/>
    </source>
</evidence>
<feature type="chain" id="PRO_5004783083" description="Aldehyde dehydrogenase" evidence="1">
    <location>
        <begin position="38"/>
        <end position="122"/>
    </location>
</feature>
<dbReference type="KEGG" id="lmd:METH_23015"/>
<keyword evidence="3" id="KW-1185">Reference proteome</keyword>
<proteinExistence type="predicted"/>
<dbReference type="GO" id="GO:0009055">
    <property type="term" value="F:electron transfer activity"/>
    <property type="evidence" value="ECO:0007669"/>
    <property type="project" value="InterPro"/>
</dbReference>
<dbReference type="InterPro" id="IPR036909">
    <property type="entry name" value="Cyt_c-like_dom_sf"/>
</dbReference>